<protein>
    <submittedName>
        <fullName evidence="1">Uncharacterized protein</fullName>
    </submittedName>
</protein>
<accession>A0A085M8T6</accession>
<gene>
    <name evidence="1" type="ORF">M513_05548</name>
</gene>
<evidence type="ECO:0000313" key="1">
    <source>
        <dbReference type="EMBL" id="KFD53632.1"/>
    </source>
</evidence>
<sequence>MGETYWANTSGRGGLMGAGLADSAAAETSVISPDDGMHSITSHSALLLDAVISAKDNGYLKCYKD</sequence>
<proteinExistence type="predicted"/>
<name>A0A085M8T6_9BILA</name>
<reference evidence="1 2" key="1">
    <citation type="journal article" date="2014" name="Nat. Genet.">
        <title>Genome and transcriptome of the porcine whipworm Trichuris suis.</title>
        <authorList>
            <person name="Jex A.R."/>
            <person name="Nejsum P."/>
            <person name="Schwarz E.M."/>
            <person name="Hu L."/>
            <person name="Young N.D."/>
            <person name="Hall R.S."/>
            <person name="Korhonen P.K."/>
            <person name="Liao S."/>
            <person name="Thamsborg S."/>
            <person name="Xia J."/>
            <person name="Xu P."/>
            <person name="Wang S."/>
            <person name="Scheerlinck J.P."/>
            <person name="Hofmann A."/>
            <person name="Sternberg P.W."/>
            <person name="Wang J."/>
            <person name="Gasser R.B."/>
        </authorList>
    </citation>
    <scope>NUCLEOTIDE SEQUENCE [LARGE SCALE GENOMIC DNA]</scope>
    <source>
        <strain evidence="1">DCEP-RM93M</strain>
    </source>
</reference>
<dbReference type="Proteomes" id="UP000030764">
    <property type="component" value="Unassembled WGS sequence"/>
</dbReference>
<dbReference type="EMBL" id="KL363215">
    <property type="protein sequence ID" value="KFD53632.1"/>
    <property type="molecule type" value="Genomic_DNA"/>
</dbReference>
<evidence type="ECO:0000313" key="2">
    <source>
        <dbReference type="Proteomes" id="UP000030764"/>
    </source>
</evidence>
<organism evidence="1 2">
    <name type="scientific">Trichuris suis</name>
    <name type="common">pig whipworm</name>
    <dbReference type="NCBI Taxonomy" id="68888"/>
    <lineage>
        <taxon>Eukaryota</taxon>
        <taxon>Metazoa</taxon>
        <taxon>Ecdysozoa</taxon>
        <taxon>Nematoda</taxon>
        <taxon>Enoplea</taxon>
        <taxon>Dorylaimia</taxon>
        <taxon>Trichinellida</taxon>
        <taxon>Trichuridae</taxon>
        <taxon>Trichuris</taxon>
    </lineage>
</organism>
<keyword evidence="2" id="KW-1185">Reference proteome</keyword>
<dbReference type="AlphaFoldDB" id="A0A085M8T6"/>